<dbReference type="OrthoDB" id="332863at2759"/>
<feature type="compositionally biased region" description="Basic residues" evidence="1">
    <location>
        <begin position="347"/>
        <end position="357"/>
    </location>
</feature>
<dbReference type="PANTHER" id="PTHR15032:SF4">
    <property type="entry name" value="N-ACYL-PHOSPHATIDYLETHANOLAMINE-HYDROLYZING PHOSPHOLIPASE D"/>
    <property type="match status" value="1"/>
</dbReference>
<evidence type="ECO:0000313" key="4">
    <source>
        <dbReference type="Proteomes" id="UP000183809"/>
    </source>
</evidence>
<dbReference type="GeneID" id="31010425"/>
<sequence length="695" mass="73745">MSAPTDDDPFAKAAAASSTSLPSGGGGGAPPPSAEPLVTFHHLSPRYPSPRPSSSSSPSTTSPTSPRDRNQDQDQPPQSSLSIYQHQPPAHHVLLANGTLSAFRNPWPSFAEGGAAAAQGGGHRMGAGQVIHARFLSRERKYVPVPTKKEELVGVVVPDWGWGFGDGSGGCCGGGGPPVDEGGLGGLGKEVLGGEGLGKEVFGEGMGGVAGTGEGKGNGGGNPNATKMKATWIGHASWLVETGVKRKAPIWTPSITLTVADDEAGDGKATTRMLELKSDDEEEEEEEEGEGSEEEGGKEGKDDDDDDGASSSSSEATAGPDDKTTEHSSAAEKKETGGKRGKETNKTKKKKKKKKKTQKEGHVERGIRILCDPVFSTRMSPVRFAGPKRFMPPPCALADLPDPVDVVVISHDHYDHLDGPTIRFLVDRERKRQHRLKSAGRGILFLCGLGVGRHLQGMGVRPEEIVELDWWEGVRVAVRGVKGAVRVIATPSQHFSGRGVWDAGKALWCSWVVEEVGLNDDDMNDDGGGGGGLSGLQKRANEQLERATGGPKRLYFAGDTGYRSVPPAVAAAAAAADGGGDPDDALARLPRCPAFAEIGELYGPFDLALLPIGCYSPRAMLSPVHAAPEDAVCMHRDLRSRRSVAMHYGTVRMPLSEQYEDVREPPRRWRECAERDGLRWGEEAVACKIGETVLV</sequence>
<feature type="compositionally biased region" description="Basic and acidic residues" evidence="1">
    <location>
        <begin position="320"/>
        <end position="346"/>
    </location>
</feature>
<dbReference type="Proteomes" id="UP000183809">
    <property type="component" value="Unassembled WGS sequence"/>
</dbReference>
<dbReference type="AlphaFoldDB" id="A0A1J9QKB9"/>
<feature type="compositionally biased region" description="Low complexity" evidence="1">
    <location>
        <begin position="52"/>
        <end position="65"/>
    </location>
</feature>
<proteinExistence type="predicted"/>
<accession>A0A1J9QKB9</accession>
<feature type="region of interest" description="Disordered" evidence="1">
    <location>
        <begin position="1"/>
        <end position="83"/>
    </location>
</feature>
<dbReference type="Pfam" id="PF12706">
    <property type="entry name" value="Lactamase_B_2"/>
    <property type="match status" value="2"/>
</dbReference>
<keyword evidence="3" id="KW-0378">Hydrolase</keyword>
<dbReference type="RefSeq" id="XP_020125181.1">
    <property type="nucleotide sequence ID" value="XM_020270166.1"/>
</dbReference>
<feature type="compositionally biased region" description="Acidic residues" evidence="1">
    <location>
        <begin position="278"/>
        <end position="294"/>
    </location>
</feature>
<dbReference type="SUPFAM" id="SSF56281">
    <property type="entry name" value="Metallo-hydrolase/oxidoreductase"/>
    <property type="match status" value="1"/>
</dbReference>
<protein>
    <submittedName>
        <fullName evidence="3">Metallo-hydrolase oxidoreductase</fullName>
    </submittedName>
</protein>
<dbReference type="PANTHER" id="PTHR15032">
    <property type="entry name" value="N-ACYL-PHOSPHATIDYLETHANOLAMINE-HYDROLYZING PHOSPHOLIPASE D"/>
    <property type="match status" value="1"/>
</dbReference>
<evidence type="ECO:0000313" key="3">
    <source>
        <dbReference type="EMBL" id="OJD28921.1"/>
    </source>
</evidence>
<feature type="region of interest" description="Disordered" evidence="1">
    <location>
        <begin position="274"/>
        <end position="363"/>
    </location>
</feature>
<name>A0A1J9QKB9_9PEZI</name>
<keyword evidence="4" id="KW-1185">Reference proteome</keyword>
<evidence type="ECO:0000259" key="2">
    <source>
        <dbReference type="Pfam" id="PF12706"/>
    </source>
</evidence>
<feature type="domain" description="Metallo-beta-lactamase" evidence="2">
    <location>
        <begin position="368"/>
        <end position="515"/>
    </location>
</feature>
<dbReference type="GO" id="GO:0005737">
    <property type="term" value="C:cytoplasm"/>
    <property type="evidence" value="ECO:0007669"/>
    <property type="project" value="TreeGrafter"/>
</dbReference>
<feature type="region of interest" description="Disordered" evidence="1">
    <location>
        <begin position="521"/>
        <end position="543"/>
    </location>
</feature>
<reference evidence="3 4" key="1">
    <citation type="submission" date="2016-10" db="EMBL/GenBank/DDBJ databases">
        <title>Proteomics and genomics reveal pathogen-plant mechanisms compatible with a hemibiotrophic lifestyle of Diplodia corticola.</title>
        <authorList>
            <person name="Fernandes I."/>
            <person name="De Jonge R."/>
            <person name="Van De Peer Y."/>
            <person name="Devreese B."/>
            <person name="Alves A."/>
            <person name="Esteves A.C."/>
        </authorList>
    </citation>
    <scope>NUCLEOTIDE SEQUENCE [LARGE SCALE GENOMIC DNA]</scope>
    <source>
        <strain evidence="3 4">CBS 112549</strain>
    </source>
</reference>
<dbReference type="Gene3D" id="3.60.15.10">
    <property type="entry name" value="Ribonuclease Z/Hydroxyacylglutathione hydrolase-like"/>
    <property type="match status" value="1"/>
</dbReference>
<evidence type="ECO:0000256" key="1">
    <source>
        <dbReference type="SAM" id="MobiDB-lite"/>
    </source>
</evidence>
<feature type="domain" description="Metallo-beta-lactamase" evidence="2">
    <location>
        <begin position="596"/>
        <end position="648"/>
    </location>
</feature>
<dbReference type="GO" id="GO:0070290">
    <property type="term" value="F:N-acylphosphatidylethanolamine-specific phospholipase D activity"/>
    <property type="evidence" value="ECO:0007669"/>
    <property type="project" value="TreeGrafter"/>
</dbReference>
<feature type="compositionally biased region" description="Low complexity" evidence="1">
    <location>
        <begin position="11"/>
        <end position="22"/>
    </location>
</feature>
<organism evidence="3 4">
    <name type="scientific">Diplodia corticola</name>
    <dbReference type="NCBI Taxonomy" id="236234"/>
    <lineage>
        <taxon>Eukaryota</taxon>
        <taxon>Fungi</taxon>
        <taxon>Dikarya</taxon>
        <taxon>Ascomycota</taxon>
        <taxon>Pezizomycotina</taxon>
        <taxon>Dothideomycetes</taxon>
        <taxon>Dothideomycetes incertae sedis</taxon>
        <taxon>Botryosphaeriales</taxon>
        <taxon>Botryosphaeriaceae</taxon>
        <taxon>Diplodia</taxon>
    </lineage>
</organism>
<gene>
    <name evidence="3" type="ORF">BKCO1_1030005</name>
</gene>
<dbReference type="EMBL" id="MNUE01000103">
    <property type="protein sequence ID" value="OJD28921.1"/>
    <property type="molecule type" value="Genomic_DNA"/>
</dbReference>
<dbReference type="GO" id="GO:0070291">
    <property type="term" value="P:N-acylethanolamine metabolic process"/>
    <property type="evidence" value="ECO:0007669"/>
    <property type="project" value="TreeGrafter"/>
</dbReference>
<dbReference type="InterPro" id="IPR036866">
    <property type="entry name" value="RibonucZ/Hydroxyglut_hydro"/>
</dbReference>
<dbReference type="InterPro" id="IPR001279">
    <property type="entry name" value="Metallo-B-lactamas"/>
</dbReference>
<comment type="caution">
    <text evidence="3">The sequence shown here is derived from an EMBL/GenBank/DDBJ whole genome shotgun (WGS) entry which is preliminary data.</text>
</comment>
<dbReference type="GO" id="GO:0070292">
    <property type="term" value="P:N-acylphosphatidylethanolamine metabolic process"/>
    <property type="evidence" value="ECO:0007669"/>
    <property type="project" value="TreeGrafter"/>
</dbReference>
<dbReference type="STRING" id="236234.A0A1J9QKB9"/>